<dbReference type="AlphaFoldDB" id="A0A6I6K6W7"/>
<dbReference type="EMBL" id="CP046401">
    <property type="protein sequence ID" value="QGY48262.1"/>
    <property type="molecule type" value="Genomic_DNA"/>
</dbReference>
<proteinExistence type="predicted"/>
<sequence>MSEFQLISEFDVNSNTIVIEALNLKVKEPVKKVARLTAKCFLEFMGNSFLFLRKML</sequence>
<evidence type="ECO:0000313" key="2">
    <source>
        <dbReference type="Proteomes" id="UP000428260"/>
    </source>
</evidence>
<evidence type="ECO:0000313" key="1">
    <source>
        <dbReference type="EMBL" id="QGY48262.1"/>
    </source>
</evidence>
<gene>
    <name evidence="1" type="ORF">GM418_30380</name>
</gene>
<keyword evidence="2" id="KW-1185">Reference proteome</keyword>
<organism evidence="1 2">
    <name type="scientific">Maribellus comscasis</name>
    <dbReference type="NCBI Taxonomy" id="2681766"/>
    <lineage>
        <taxon>Bacteria</taxon>
        <taxon>Pseudomonadati</taxon>
        <taxon>Bacteroidota</taxon>
        <taxon>Bacteroidia</taxon>
        <taxon>Marinilabiliales</taxon>
        <taxon>Prolixibacteraceae</taxon>
        <taxon>Maribellus</taxon>
    </lineage>
</organism>
<accession>A0A6I6K6W7</accession>
<dbReference type="KEGG" id="mcos:GM418_30380"/>
<reference evidence="1 2" key="1">
    <citation type="submission" date="2019-11" db="EMBL/GenBank/DDBJ databases">
        <authorList>
            <person name="Zheng R.K."/>
            <person name="Sun C.M."/>
        </authorList>
    </citation>
    <scope>NUCLEOTIDE SEQUENCE [LARGE SCALE GENOMIC DNA]</scope>
    <source>
        <strain evidence="1 2">WC007</strain>
    </source>
</reference>
<name>A0A6I6K6W7_9BACT</name>
<protein>
    <submittedName>
        <fullName evidence="1">Uncharacterized protein</fullName>
    </submittedName>
</protein>
<dbReference type="Proteomes" id="UP000428260">
    <property type="component" value="Chromosome"/>
</dbReference>